<accession>A0A975WRH2</accession>
<dbReference type="Proteomes" id="UP000257016">
    <property type="component" value="Unassembled WGS sequence"/>
</dbReference>
<dbReference type="EMBL" id="OFSN01000001">
    <property type="protein sequence ID" value="SOY41446.1"/>
    <property type="molecule type" value="Genomic_DNA"/>
</dbReference>
<comment type="caution">
    <text evidence="1">The sequence shown here is derived from an EMBL/GenBank/DDBJ whole genome shotgun (WGS) entry which is preliminary data.</text>
</comment>
<organism evidence="1 2">
    <name type="scientific">Cupriavidus taiwanensis</name>
    <dbReference type="NCBI Taxonomy" id="164546"/>
    <lineage>
        <taxon>Bacteria</taxon>
        <taxon>Pseudomonadati</taxon>
        <taxon>Pseudomonadota</taxon>
        <taxon>Betaproteobacteria</taxon>
        <taxon>Burkholderiales</taxon>
        <taxon>Burkholderiaceae</taxon>
        <taxon>Cupriavidus</taxon>
    </lineage>
</organism>
<name>A0A975WRH2_9BURK</name>
<dbReference type="AlphaFoldDB" id="A0A975WRH2"/>
<sequence length="53" mass="6099">MPRCMMPNVRVFAMVDCLATNTEGCAACLRRDAMDQIIMILNRINNQSFHWVP</sequence>
<proteinExistence type="predicted"/>
<evidence type="ECO:0000313" key="1">
    <source>
        <dbReference type="EMBL" id="SOY41446.1"/>
    </source>
</evidence>
<gene>
    <name evidence="1" type="ORF">CBM2586_A11082</name>
</gene>
<evidence type="ECO:0000313" key="2">
    <source>
        <dbReference type="Proteomes" id="UP000257016"/>
    </source>
</evidence>
<reference evidence="1 2" key="1">
    <citation type="submission" date="2018-01" db="EMBL/GenBank/DDBJ databases">
        <authorList>
            <person name="Clerissi C."/>
        </authorList>
    </citation>
    <scope>NUCLEOTIDE SEQUENCE [LARGE SCALE GENOMIC DNA]</scope>
    <source>
        <strain evidence="1">Cupriavidus taiwanensis LMG 19430</strain>
    </source>
</reference>
<protein>
    <submittedName>
        <fullName evidence="1">Uncharacterized protein</fullName>
    </submittedName>
</protein>